<protein>
    <submittedName>
        <fullName evidence="1">Uncharacterized protein</fullName>
    </submittedName>
</protein>
<accession>A0ABU2DNU5</accession>
<evidence type="ECO:0000313" key="2">
    <source>
        <dbReference type="Proteomes" id="UP001251870"/>
    </source>
</evidence>
<reference evidence="1 2" key="1">
    <citation type="submission" date="2023-09" db="EMBL/GenBank/DDBJ databases">
        <title>Description of three actinobacteria isolated from air of manufacturing shop in a pharmaceutical factory.</title>
        <authorList>
            <person name="Zhang D.-F."/>
        </authorList>
    </citation>
    <scope>NUCLEOTIDE SEQUENCE [LARGE SCALE GENOMIC DNA]</scope>
    <source>
        <strain evidence="1 2">LY-0111</strain>
    </source>
</reference>
<dbReference type="EMBL" id="JAVKGR010000001">
    <property type="protein sequence ID" value="MDR8018119.1"/>
    <property type="molecule type" value="Genomic_DNA"/>
</dbReference>
<evidence type="ECO:0000313" key="1">
    <source>
        <dbReference type="EMBL" id="MDR8018119.1"/>
    </source>
</evidence>
<proteinExistence type="predicted"/>
<organism evidence="1 2">
    <name type="scientific">Nesterenkonia aerolata</name>
    <dbReference type="NCBI Taxonomy" id="3074079"/>
    <lineage>
        <taxon>Bacteria</taxon>
        <taxon>Bacillati</taxon>
        <taxon>Actinomycetota</taxon>
        <taxon>Actinomycetes</taxon>
        <taxon>Micrococcales</taxon>
        <taxon>Micrococcaceae</taxon>
        <taxon>Nesterenkonia</taxon>
    </lineage>
</organism>
<sequence length="384" mass="40069">MPVASFAPGILPGTDPLAWVGALEDELPAPHSPAVPELPARGHPAGLTGRATALLSELHTDLTSYGWRLTSGAGADHRRAASLLRADVDVLTDVRGERADSGTASATAPLTLFVLGPVSLCARLALPDGEKVLIDHGARRDVTDSLAAGIAELTARLRRTALAAPADASSAPMLRIVLLEPDYHRLRAGQIPTVSGYQSIGALPRDEARALVGRVLEQLRTQAAAAETESTDELLVDLGRAPEPEHVEDLFARSETRADGFVLPVTGMDAHQWERVAELVEAGARCGAAVLSRTELAAAAGPSSTDALPAVSTLAQRVRGPWQGMGMPPASLEAFSLTTAGAQAAGPGQLLRDAMARLSPAAALRAMTRVRDAAEALEDQRRQG</sequence>
<gene>
    <name evidence="1" type="ORF">RIL96_00870</name>
</gene>
<name>A0ABU2DNU5_9MICC</name>
<keyword evidence="2" id="KW-1185">Reference proteome</keyword>
<comment type="caution">
    <text evidence="1">The sequence shown here is derived from an EMBL/GenBank/DDBJ whole genome shotgun (WGS) entry which is preliminary data.</text>
</comment>
<dbReference type="RefSeq" id="WP_310547108.1">
    <property type="nucleotide sequence ID" value="NZ_JAVKGR010000001.1"/>
</dbReference>
<dbReference type="Proteomes" id="UP001251870">
    <property type="component" value="Unassembled WGS sequence"/>
</dbReference>